<keyword evidence="5 8" id="KW-0687">Ribonucleoprotein</keyword>
<keyword evidence="4 8" id="KW-0689">Ribosomal protein</keyword>
<comment type="caution">
    <text evidence="10">The sequence shown here is derived from an EMBL/GenBank/DDBJ whole genome shotgun (WGS) entry which is preliminary data.</text>
</comment>
<evidence type="ECO:0000256" key="8">
    <source>
        <dbReference type="HAMAP-Rule" id="MF_01302"/>
    </source>
</evidence>
<sequence>MTISDPIADMLTRIRNAGRAKLKSVDIPGSNMKVELAKVMRNEGYIKNYKFIKDNKQGVLRVYLKYGSDSENAIYQIERVSKPSRRVYVKGKDIKPFFNGTGIAILSTSKGIMTDQQARKENVGGEILCRVW</sequence>
<dbReference type="GO" id="GO:0006412">
    <property type="term" value="P:translation"/>
    <property type="evidence" value="ECO:0007669"/>
    <property type="project" value="UniProtKB-UniRule"/>
</dbReference>
<evidence type="ECO:0000256" key="6">
    <source>
        <dbReference type="ARBA" id="ARBA00035258"/>
    </source>
</evidence>
<dbReference type="GO" id="GO:0005840">
    <property type="term" value="C:ribosome"/>
    <property type="evidence" value="ECO:0007669"/>
    <property type="project" value="UniProtKB-KW"/>
</dbReference>
<evidence type="ECO:0000256" key="4">
    <source>
        <dbReference type="ARBA" id="ARBA00022980"/>
    </source>
</evidence>
<comment type="function">
    <text evidence="8">One of the primary rRNA binding proteins, it binds directly to 16S rRNA central domain where it helps coordinate assembly of the platform of the 30S subunit.</text>
</comment>
<dbReference type="GO" id="GO:0019843">
    <property type="term" value="F:rRNA binding"/>
    <property type="evidence" value="ECO:0007669"/>
    <property type="project" value="UniProtKB-UniRule"/>
</dbReference>
<dbReference type="NCBIfam" id="NF001109">
    <property type="entry name" value="PRK00136.1"/>
    <property type="match status" value="1"/>
</dbReference>
<dbReference type="SUPFAM" id="SSF56047">
    <property type="entry name" value="Ribosomal protein S8"/>
    <property type="match status" value="1"/>
</dbReference>
<organism evidence="10 11">
    <name type="scientific">Desulfococcus multivorans DSM 2059</name>
    <dbReference type="NCBI Taxonomy" id="1121405"/>
    <lineage>
        <taxon>Bacteria</taxon>
        <taxon>Pseudomonadati</taxon>
        <taxon>Thermodesulfobacteriota</taxon>
        <taxon>Desulfobacteria</taxon>
        <taxon>Desulfobacterales</taxon>
        <taxon>Desulfococcaceae</taxon>
        <taxon>Desulfococcus</taxon>
    </lineage>
</organism>
<dbReference type="PROSITE" id="PS00053">
    <property type="entry name" value="RIBOSOMAL_S8"/>
    <property type="match status" value="1"/>
</dbReference>
<evidence type="ECO:0000313" key="11">
    <source>
        <dbReference type="Proteomes" id="UP000014977"/>
    </source>
</evidence>
<dbReference type="EMBL" id="ATHJ01000129">
    <property type="protein sequence ID" value="EPR33227.1"/>
    <property type="molecule type" value="Genomic_DNA"/>
</dbReference>
<dbReference type="OrthoDB" id="9802617at2"/>
<evidence type="ECO:0000256" key="7">
    <source>
        <dbReference type="ARBA" id="ARBA00046740"/>
    </source>
</evidence>
<dbReference type="Proteomes" id="UP000014977">
    <property type="component" value="Unassembled WGS sequence"/>
</dbReference>
<keyword evidence="11" id="KW-1185">Reference proteome</keyword>
<comment type="similarity">
    <text evidence="1 8 9">Belongs to the universal ribosomal protein uS8 family.</text>
</comment>
<dbReference type="Pfam" id="PF00410">
    <property type="entry name" value="Ribosomal_S8"/>
    <property type="match status" value="1"/>
</dbReference>
<reference evidence="10 11" key="1">
    <citation type="journal article" date="2013" name="Genome Announc.">
        <title>Draft genome sequences for three mercury-methylating, sulfate-reducing bacteria.</title>
        <authorList>
            <person name="Brown S.D."/>
            <person name="Hurt R.A.Jr."/>
            <person name="Gilmour C.C."/>
            <person name="Elias D.A."/>
        </authorList>
    </citation>
    <scope>NUCLEOTIDE SEQUENCE [LARGE SCALE GENOMIC DNA]</scope>
    <source>
        <strain evidence="10 11">DSM 2059</strain>
    </source>
</reference>
<dbReference type="InterPro" id="IPR035987">
    <property type="entry name" value="Ribosomal_uS8_sf"/>
</dbReference>
<protein>
    <recommendedName>
        <fullName evidence="6 8">Small ribosomal subunit protein uS8</fullName>
    </recommendedName>
</protein>
<dbReference type="PATRIC" id="fig|1121405.3.peg.4175"/>
<dbReference type="GO" id="GO:0003735">
    <property type="term" value="F:structural constituent of ribosome"/>
    <property type="evidence" value="ECO:0007669"/>
    <property type="project" value="InterPro"/>
</dbReference>
<evidence type="ECO:0000256" key="9">
    <source>
        <dbReference type="RuleBase" id="RU003660"/>
    </source>
</evidence>
<evidence type="ECO:0000313" key="10">
    <source>
        <dbReference type="EMBL" id="EPR33227.1"/>
    </source>
</evidence>
<dbReference type="Gene3D" id="3.30.1490.10">
    <property type="match status" value="1"/>
</dbReference>
<dbReference type="InterPro" id="IPR000630">
    <property type="entry name" value="Ribosomal_uS8"/>
</dbReference>
<keyword evidence="3 8" id="KW-0694">RNA-binding</keyword>
<dbReference type="GO" id="GO:0005737">
    <property type="term" value="C:cytoplasm"/>
    <property type="evidence" value="ECO:0007669"/>
    <property type="project" value="UniProtKB-ARBA"/>
</dbReference>
<gene>
    <name evidence="8" type="primary">rpsH</name>
    <name evidence="10" type="ORF">dsmv_3576</name>
</gene>
<dbReference type="FunFam" id="3.30.1490.10:FF:000001">
    <property type="entry name" value="30S ribosomal protein S8"/>
    <property type="match status" value="1"/>
</dbReference>
<name>S7T7X5_DESML</name>
<evidence type="ECO:0000256" key="1">
    <source>
        <dbReference type="ARBA" id="ARBA00006471"/>
    </source>
</evidence>
<dbReference type="eggNOG" id="COG0096">
    <property type="taxonomic scope" value="Bacteria"/>
</dbReference>
<comment type="subunit">
    <text evidence="7 8">Part of the 30S ribosomal subunit. Contacts proteins S5 and S12.</text>
</comment>
<dbReference type="AlphaFoldDB" id="S7T7X5"/>
<dbReference type="FunFam" id="3.30.1370.30:FF:000002">
    <property type="entry name" value="30S ribosomal protein S8"/>
    <property type="match status" value="1"/>
</dbReference>
<proteinExistence type="inferred from homology"/>
<evidence type="ECO:0000256" key="3">
    <source>
        <dbReference type="ARBA" id="ARBA00022884"/>
    </source>
</evidence>
<dbReference type="GO" id="GO:1990904">
    <property type="term" value="C:ribonucleoprotein complex"/>
    <property type="evidence" value="ECO:0007669"/>
    <property type="project" value="UniProtKB-KW"/>
</dbReference>
<dbReference type="STRING" id="897.B2D07_14865"/>
<evidence type="ECO:0000256" key="2">
    <source>
        <dbReference type="ARBA" id="ARBA00022730"/>
    </source>
</evidence>
<dbReference type="InterPro" id="IPR047863">
    <property type="entry name" value="Ribosomal_uS8_CS"/>
</dbReference>
<dbReference type="HAMAP" id="MF_01302_B">
    <property type="entry name" value="Ribosomal_uS8_B"/>
    <property type="match status" value="1"/>
</dbReference>
<keyword evidence="2 8" id="KW-0699">rRNA-binding</keyword>
<dbReference type="RefSeq" id="WP_020878732.1">
    <property type="nucleotide sequence ID" value="NZ_ATHJ01000129.1"/>
</dbReference>
<evidence type="ECO:0000256" key="5">
    <source>
        <dbReference type="ARBA" id="ARBA00023274"/>
    </source>
</evidence>
<dbReference type="Gene3D" id="3.30.1370.30">
    <property type="match status" value="1"/>
</dbReference>
<accession>S7T7X5</accession>
<dbReference type="PANTHER" id="PTHR11758">
    <property type="entry name" value="40S RIBOSOMAL PROTEIN S15A"/>
    <property type="match status" value="1"/>
</dbReference>